<reference evidence="2" key="1">
    <citation type="submission" date="2012-02" db="EMBL/GenBank/DDBJ databases">
        <title>The complete genome of Echinicola vietnamensis DSM 17526.</title>
        <authorList>
            <person name="Lucas S."/>
            <person name="Copeland A."/>
            <person name="Lapidus A."/>
            <person name="Glavina del Rio T."/>
            <person name="Dalin E."/>
            <person name="Tice H."/>
            <person name="Bruce D."/>
            <person name="Goodwin L."/>
            <person name="Pitluck S."/>
            <person name="Peters L."/>
            <person name="Ovchinnikova G."/>
            <person name="Teshima H."/>
            <person name="Kyrpides N."/>
            <person name="Mavromatis K."/>
            <person name="Ivanova N."/>
            <person name="Brettin T."/>
            <person name="Detter J.C."/>
            <person name="Han C."/>
            <person name="Larimer F."/>
            <person name="Land M."/>
            <person name="Hauser L."/>
            <person name="Markowitz V."/>
            <person name="Cheng J.-F."/>
            <person name="Hugenholtz P."/>
            <person name="Woyke T."/>
            <person name="Wu D."/>
            <person name="Brambilla E."/>
            <person name="Klenk H.-P."/>
            <person name="Eisen J.A."/>
        </authorList>
    </citation>
    <scope>NUCLEOTIDE SEQUENCE [LARGE SCALE GENOMIC DNA]</scope>
    <source>
        <strain evidence="2">DSM 17526 / LMG 23754 / KMM 6221</strain>
    </source>
</reference>
<evidence type="ECO:0000313" key="2">
    <source>
        <dbReference type="Proteomes" id="UP000010796"/>
    </source>
</evidence>
<dbReference type="AlphaFoldDB" id="L0FYA0"/>
<dbReference type="KEGG" id="evi:Echvi_2029"/>
<keyword evidence="2" id="KW-1185">Reference proteome</keyword>
<accession>L0FYA0</accession>
<dbReference type="EMBL" id="CP003346">
    <property type="protein sequence ID" value="AGA78282.1"/>
    <property type="molecule type" value="Genomic_DNA"/>
</dbReference>
<evidence type="ECO:0000313" key="1">
    <source>
        <dbReference type="EMBL" id="AGA78282.1"/>
    </source>
</evidence>
<organism evidence="1 2">
    <name type="scientific">Echinicola vietnamensis (strain DSM 17526 / LMG 23754 / KMM 6221)</name>
    <dbReference type="NCBI Taxonomy" id="926556"/>
    <lineage>
        <taxon>Bacteria</taxon>
        <taxon>Pseudomonadati</taxon>
        <taxon>Bacteroidota</taxon>
        <taxon>Cytophagia</taxon>
        <taxon>Cytophagales</taxon>
        <taxon>Cyclobacteriaceae</taxon>
        <taxon>Echinicola</taxon>
    </lineage>
</organism>
<protein>
    <submittedName>
        <fullName evidence="1">Uncharacterized protein</fullName>
    </submittedName>
</protein>
<dbReference type="HOGENOM" id="CLU_3135026_0_0_10"/>
<gene>
    <name evidence="1" type="ordered locus">Echvi_2029</name>
</gene>
<sequence>MNIQISGKKVGFSSPKTGICFKEMGLDLNLISLLSQATKIPWELEVKGA</sequence>
<dbReference type="Proteomes" id="UP000010796">
    <property type="component" value="Chromosome"/>
</dbReference>
<name>L0FYA0_ECHVK</name>
<proteinExistence type="predicted"/>